<gene>
    <name evidence="1" type="ORF">AVEN_188348_1</name>
</gene>
<evidence type="ECO:0000313" key="2">
    <source>
        <dbReference type="Proteomes" id="UP000499080"/>
    </source>
</evidence>
<reference evidence="1 2" key="1">
    <citation type="journal article" date="2019" name="Sci. Rep.">
        <title>Orb-weaving spider Araneus ventricosus genome elucidates the spidroin gene catalogue.</title>
        <authorList>
            <person name="Kono N."/>
            <person name="Nakamura H."/>
            <person name="Ohtoshi R."/>
            <person name="Moran D.A.P."/>
            <person name="Shinohara A."/>
            <person name="Yoshida Y."/>
            <person name="Fujiwara M."/>
            <person name="Mori M."/>
            <person name="Tomita M."/>
            <person name="Arakawa K."/>
        </authorList>
    </citation>
    <scope>NUCLEOTIDE SEQUENCE [LARGE SCALE GENOMIC DNA]</scope>
</reference>
<name>A0A4Y2W9I1_ARAVE</name>
<proteinExistence type="predicted"/>
<sequence>MDILVRFWHNGQVTTRYLTSVFIGHAKADEILSAFYQCVEKLKLSKLWNSQWMAPMLIGIFLRICRRILKKNILMKPYPLEVVVSTSCIIPSNMVKVPPGGIFQKF</sequence>
<dbReference type="AlphaFoldDB" id="A0A4Y2W9I1"/>
<dbReference type="OrthoDB" id="10056585at2759"/>
<organism evidence="1 2">
    <name type="scientific">Araneus ventricosus</name>
    <name type="common">Orbweaver spider</name>
    <name type="synonym">Epeira ventricosa</name>
    <dbReference type="NCBI Taxonomy" id="182803"/>
    <lineage>
        <taxon>Eukaryota</taxon>
        <taxon>Metazoa</taxon>
        <taxon>Ecdysozoa</taxon>
        <taxon>Arthropoda</taxon>
        <taxon>Chelicerata</taxon>
        <taxon>Arachnida</taxon>
        <taxon>Araneae</taxon>
        <taxon>Araneomorphae</taxon>
        <taxon>Entelegynae</taxon>
        <taxon>Araneoidea</taxon>
        <taxon>Araneidae</taxon>
        <taxon>Araneus</taxon>
    </lineage>
</organism>
<comment type="caution">
    <text evidence="1">The sequence shown here is derived from an EMBL/GenBank/DDBJ whole genome shotgun (WGS) entry which is preliminary data.</text>
</comment>
<protein>
    <submittedName>
        <fullName evidence="1">Uncharacterized protein</fullName>
    </submittedName>
</protein>
<evidence type="ECO:0000313" key="1">
    <source>
        <dbReference type="EMBL" id="GBO33551.1"/>
    </source>
</evidence>
<keyword evidence="2" id="KW-1185">Reference proteome</keyword>
<dbReference type="EMBL" id="BGPR01057164">
    <property type="protein sequence ID" value="GBO33551.1"/>
    <property type="molecule type" value="Genomic_DNA"/>
</dbReference>
<dbReference type="Proteomes" id="UP000499080">
    <property type="component" value="Unassembled WGS sequence"/>
</dbReference>
<accession>A0A4Y2W9I1</accession>